<reference evidence="1" key="1">
    <citation type="submission" date="2020-07" db="EMBL/GenBank/DDBJ databases">
        <title>Genome sequence and genetic diversity analysis of an under-domesticated orphan crop, white fonio (Digitaria exilis).</title>
        <authorList>
            <person name="Bennetzen J.L."/>
            <person name="Chen S."/>
            <person name="Ma X."/>
            <person name="Wang X."/>
            <person name="Yssel A.E.J."/>
            <person name="Chaluvadi S.R."/>
            <person name="Johnson M."/>
            <person name="Gangashetty P."/>
            <person name="Hamidou F."/>
            <person name="Sanogo M.D."/>
            <person name="Zwaenepoel A."/>
            <person name="Wallace J."/>
            <person name="Van De Peer Y."/>
            <person name="Van Deynze A."/>
        </authorList>
    </citation>
    <scope>NUCLEOTIDE SEQUENCE</scope>
    <source>
        <tissue evidence="1">Leaves</tissue>
    </source>
</reference>
<keyword evidence="2" id="KW-1185">Reference proteome</keyword>
<evidence type="ECO:0000313" key="2">
    <source>
        <dbReference type="Proteomes" id="UP000636709"/>
    </source>
</evidence>
<dbReference type="Proteomes" id="UP000636709">
    <property type="component" value="Unassembled WGS sequence"/>
</dbReference>
<protein>
    <submittedName>
        <fullName evidence="1">Uncharacterized protein</fullName>
    </submittedName>
</protein>
<dbReference type="AlphaFoldDB" id="A0A835A9Q2"/>
<sequence>MWLWILLKELNNHKHLIGQEFMTTSMLTSHSAHIVVKVL</sequence>
<comment type="caution">
    <text evidence="1">The sequence shown here is derived from an EMBL/GenBank/DDBJ whole genome shotgun (WGS) entry which is preliminary data.</text>
</comment>
<organism evidence="1 2">
    <name type="scientific">Digitaria exilis</name>
    <dbReference type="NCBI Taxonomy" id="1010633"/>
    <lineage>
        <taxon>Eukaryota</taxon>
        <taxon>Viridiplantae</taxon>
        <taxon>Streptophyta</taxon>
        <taxon>Embryophyta</taxon>
        <taxon>Tracheophyta</taxon>
        <taxon>Spermatophyta</taxon>
        <taxon>Magnoliopsida</taxon>
        <taxon>Liliopsida</taxon>
        <taxon>Poales</taxon>
        <taxon>Poaceae</taxon>
        <taxon>PACMAD clade</taxon>
        <taxon>Panicoideae</taxon>
        <taxon>Panicodae</taxon>
        <taxon>Paniceae</taxon>
        <taxon>Anthephorinae</taxon>
        <taxon>Digitaria</taxon>
    </lineage>
</organism>
<evidence type="ECO:0000313" key="1">
    <source>
        <dbReference type="EMBL" id="KAF8647290.1"/>
    </source>
</evidence>
<accession>A0A835A9Q2</accession>
<name>A0A835A9Q2_9POAL</name>
<dbReference type="EMBL" id="JACEFO010002865">
    <property type="protein sequence ID" value="KAF8647290.1"/>
    <property type="molecule type" value="Genomic_DNA"/>
</dbReference>
<proteinExistence type="predicted"/>
<gene>
    <name evidence="1" type="ORF">HU200_065441</name>
</gene>